<evidence type="ECO:0000313" key="2">
    <source>
        <dbReference type="Proteomes" id="UP000016160"/>
    </source>
</evidence>
<protein>
    <submittedName>
        <fullName evidence="1">Phosphotransferase domain-containing protein</fullName>
    </submittedName>
</protein>
<reference evidence="1 2" key="1">
    <citation type="journal article" date="2013" name="Appl. Environ. Microbiol.">
        <title>The genome of the alga-associated marine flavobacterium Formosa agariphila KMM 3901T reveals a broad potential for degradation of algal polysaccharides.</title>
        <authorList>
            <person name="Mann A.J."/>
            <person name="Hahnke R.L."/>
            <person name="Huang S."/>
            <person name="Werner J."/>
            <person name="Xing P."/>
            <person name="Barbeyron T."/>
            <person name="Huettel B."/>
            <person name="Stueber K."/>
            <person name="Reinhardt R."/>
            <person name="Harder J."/>
            <person name="Gloeckner F.O."/>
            <person name="Amann R.I."/>
            <person name="Teeling H."/>
        </authorList>
    </citation>
    <scope>NUCLEOTIDE SEQUENCE [LARGE SCALE GENOMIC DNA]</scope>
    <source>
        <strain evidence="2">DSM 15362 / KCTC 12365 / LMG 23005 / KMM 3901</strain>
    </source>
</reference>
<dbReference type="eggNOG" id="COG0613">
    <property type="taxonomic scope" value="Bacteria"/>
</dbReference>
<dbReference type="Gene3D" id="3.20.20.140">
    <property type="entry name" value="Metal-dependent hydrolases"/>
    <property type="match status" value="1"/>
</dbReference>
<organism evidence="1 2">
    <name type="scientific">Formosa agariphila (strain DSM 15362 / KCTC 12365 / LMG 23005 / KMM 3901 / M-2Alg 35-1)</name>
    <dbReference type="NCBI Taxonomy" id="1347342"/>
    <lineage>
        <taxon>Bacteria</taxon>
        <taxon>Pseudomonadati</taxon>
        <taxon>Bacteroidota</taxon>
        <taxon>Flavobacteriia</taxon>
        <taxon>Flavobacteriales</taxon>
        <taxon>Flavobacteriaceae</taxon>
        <taxon>Formosa</taxon>
    </lineage>
</organism>
<dbReference type="PATRIC" id="fig|1347342.6.peg.2616"/>
<dbReference type="GO" id="GO:0004534">
    <property type="term" value="F:5'-3' RNA exonuclease activity"/>
    <property type="evidence" value="ECO:0007669"/>
    <property type="project" value="TreeGrafter"/>
</dbReference>
<dbReference type="PANTHER" id="PTHR42924:SF3">
    <property type="entry name" value="POLYMERASE_HISTIDINOL PHOSPHATASE N-TERMINAL DOMAIN-CONTAINING PROTEIN"/>
    <property type="match status" value="1"/>
</dbReference>
<dbReference type="HOGENOM" id="CLU_032306_1_0_10"/>
<proteinExistence type="predicted"/>
<dbReference type="AlphaFoldDB" id="T2KPC2"/>
<dbReference type="STRING" id="1347342.BN863_26010"/>
<dbReference type="InterPro" id="IPR052018">
    <property type="entry name" value="PHP_domain"/>
</dbReference>
<dbReference type="InterPro" id="IPR016195">
    <property type="entry name" value="Pol/histidinol_Pase-like"/>
</dbReference>
<keyword evidence="2" id="KW-1185">Reference proteome</keyword>
<dbReference type="SUPFAM" id="SSF89550">
    <property type="entry name" value="PHP domain-like"/>
    <property type="match status" value="1"/>
</dbReference>
<dbReference type="GO" id="GO:0035312">
    <property type="term" value="F:5'-3' DNA exonuclease activity"/>
    <property type="evidence" value="ECO:0007669"/>
    <property type="project" value="TreeGrafter"/>
</dbReference>
<keyword evidence="1" id="KW-0808">Transferase</keyword>
<dbReference type="PANTHER" id="PTHR42924">
    <property type="entry name" value="EXONUCLEASE"/>
    <property type="match status" value="1"/>
</dbReference>
<evidence type="ECO:0000313" key="1">
    <source>
        <dbReference type="EMBL" id="CDF80313.1"/>
    </source>
</evidence>
<feature type="non-terminal residue" evidence="1">
    <location>
        <position position="1"/>
    </location>
</feature>
<accession>T2KPC2</accession>
<sequence>VSYTGKEERTTVDLGLLDPNNFRGWSGGSRSKITLSMEDATPGYLPGALPSGYWKLLLGIPNIRENVVSQYEALIFLESEPRVTEFLDTPINTKAGWYHGDLHMHTGNSDGKCLSQSGNKIPCPVYRTVEAAVNRDLDFIAVTEHNATSHANALRELQPAFDEILLVAGREITTFYGHANIFGPTGYIDFRMRDSSAAEATKWMDKVNKLGGIVSINHAGVPSGEDCMGCGWQIKDLPRATITAIEIINGGTLKKTGSSEITYQGWEQWYKMLNNGERITAIGGSDDHSGTADSEVLGSIGSPTTVVFMKELSAKGMIEGIRDGRVYIDIEGNKERFLDFKAKVNNNEAKMGEVLNVNSTKEIQLSVSVKGVDGASLEFVVDGEIESELIQRNNNIKENNHIVWRYDTKPNWILVKVRDKKGNLILVSNPIYFE</sequence>
<dbReference type="GO" id="GO:0016740">
    <property type="term" value="F:transferase activity"/>
    <property type="evidence" value="ECO:0007669"/>
    <property type="project" value="UniProtKB-KW"/>
</dbReference>
<dbReference type="EMBL" id="HG315671">
    <property type="protein sequence ID" value="CDF80313.1"/>
    <property type="molecule type" value="Genomic_DNA"/>
</dbReference>
<dbReference type="Proteomes" id="UP000016160">
    <property type="component" value="Chromosome"/>
</dbReference>
<gene>
    <name evidence="1" type="ORF">BN863_26010</name>
</gene>
<dbReference type="NCBIfam" id="NF038032">
    <property type="entry name" value="CehA_McbA_metalo"/>
    <property type="match status" value="1"/>
</dbReference>
<name>T2KPC2_FORAG</name>